<protein>
    <submittedName>
        <fullName evidence="1">Uncharacterized protein</fullName>
    </submittedName>
</protein>
<dbReference type="AlphaFoldDB" id="A0A9D9DGA5"/>
<dbReference type="EMBL" id="JADIMY010000002">
    <property type="protein sequence ID" value="MBO8426948.1"/>
    <property type="molecule type" value="Genomic_DNA"/>
</dbReference>
<name>A0A9D9DGA5_9BACL</name>
<reference evidence="1" key="2">
    <citation type="journal article" date="2021" name="PeerJ">
        <title>Extensive microbial diversity within the chicken gut microbiome revealed by metagenomics and culture.</title>
        <authorList>
            <person name="Gilroy R."/>
            <person name="Ravi A."/>
            <person name="Getino M."/>
            <person name="Pursley I."/>
            <person name="Horton D.L."/>
            <person name="Alikhan N.F."/>
            <person name="Baker D."/>
            <person name="Gharbi K."/>
            <person name="Hall N."/>
            <person name="Watson M."/>
            <person name="Adriaenssens E.M."/>
            <person name="Foster-Nyarko E."/>
            <person name="Jarju S."/>
            <person name="Secka A."/>
            <person name="Antonio M."/>
            <person name="Oren A."/>
            <person name="Chaudhuri R.R."/>
            <person name="La Ragione R."/>
            <person name="Hildebrand F."/>
            <person name="Pallen M.J."/>
        </authorList>
    </citation>
    <scope>NUCLEOTIDE SEQUENCE</scope>
    <source>
        <strain evidence="1">11159</strain>
    </source>
</reference>
<reference evidence="1" key="1">
    <citation type="submission" date="2020-10" db="EMBL/GenBank/DDBJ databases">
        <authorList>
            <person name="Gilroy R."/>
        </authorList>
    </citation>
    <scope>NUCLEOTIDE SEQUENCE</scope>
    <source>
        <strain evidence="1">11159</strain>
    </source>
</reference>
<sequence length="134" mass="15689">MKEAIVNLTKESEKSFIALINQDEHFNLVLSAYNTYCNEEKGGADYIFDLENKNDLICLIKGGMKTEDIVSLVGDRKSRYIVINERYQYVPMSIDGIKSIIKMYAYEIMESVIYFPYIEEYKDVYQKIISNTYE</sequence>
<organism evidence="1 2">
    <name type="scientific">Candidatus Onthovivens merdipullorum</name>
    <dbReference type="NCBI Taxonomy" id="2840889"/>
    <lineage>
        <taxon>Bacteria</taxon>
        <taxon>Bacillati</taxon>
        <taxon>Bacillota</taxon>
        <taxon>Bacilli</taxon>
        <taxon>Bacillales</taxon>
        <taxon>Candidatus Onthovivens</taxon>
    </lineage>
</organism>
<comment type="caution">
    <text evidence="1">The sequence shown here is derived from an EMBL/GenBank/DDBJ whole genome shotgun (WGS) entry which is preliminary data.</text>
</comment>
<evidence type="ECO:0000313" key="2">
    <source>
        <dbReference type="Proteomes" id="UP000823613"/>
    </source>
</evidence>
<dbReference type="Proteomes" id="UP000823613">
    <property type="component" value="Unassembled WGS sequence"/>
</dbReference>
<gene>
    <name evidence="1" type="ORF">IAC58_00050</name>
</gene>
<proteinExistence type="predicted"/>
<evidence type="ECO:0000313" key="1">
    <source>
        <dbReference type="EMBL" id="MBO8426948.1"/>
    </source>
</evidence>
<accession>A0A9D9DGA5</accession>